<sequence length="77" mass="8516">MSYNDLNSSNVPNLSCAVVLANSLRSLLSSRVGQQSKKSEGKTCGRNEKWSFGFGKARLVFTYKEGGHKTVEMHCMN</sequence>
<name>A0A5B7ERX9_PORTR</name>
<organism evidence="1 2">
    <name type="scientific">Portunus trituberculatus</name>
    <name type="common">Swimming crab</name>
    <name type="synonym">Neptunus trituberculatus</name>
    <dbReference type="NCBI Taxonomy" id="210409"/>
    <lineage>
        <taxon>Eukaryota</taxon>
        <taxon>Metazoa</taxon>
        <taxon>Ecdysozoa</taxon>
        <taxon>Arthropoda</taxon>
        <taxon>Crustacea</taxon>
        <taxon>Multicrustacea</taxon>
        <taxon>Malacostraca</taxon>
        <taxon>Eumalacostraca</taxon>
        <taxon>Eucarida</taxon>
        <taxon>Decapoda</taxon>
        <taxon>Pleocyemata</taxon>
        <taxon>Brachyura</taxon>
        <taxon>Eubrachyura</taxon>
        <taxon>Portunoidea</taxon>
        <taxon>Portunidae</taxon>
        <taxon>Portuninae</taxon>
        <taxon>Portunus</taxon>
    </lineage>
</organism>
<comment type="caution">
    <text evidence="1">The sequence shown here is derived from an EMBL/GenBank/DDBJ whole genome shotgun (WGS) entry which is preliminary data.</text>
</comment>
<dbReference type="EMBL" id="VSRR010003202">
    <property type="protein sequence ID" value="MPC35114.1"/>
    <property type="molecule type" value="Genomic_DNA"/>
</dbReference>
<dbReference type="AlphaFoldDB" id="A0A5B7ERX9"/>
<accession>A0A5B7ERX9</accession>
<reference evidence="1 2" key="1">
    <citation type="submission" date="2019-05" db="EMBL/GenBank/DDBJ databases">
        <title>Another draft genome of Portunus trituberculatus and its Hox gene families provides insights of decapod evolution.</title>
        <authorList>
            <person name="Jeong J.-H."/>
            <person name="Song I."/>
            <person name="Kim S."/>
            <person name="Choi T."/>
            <person name="Kim D."/>
            <person name="Ryu S."/>
            <person name="Kim W."/>
        </authorList>
    </citation>
    <scope>NUCLEOTIDE SEQUENCE [LARGE SCALE GENOMIC DNA]</scope>
    <source>
        <tissue evidence="1">Muscle</tissue>
    </source>
</reference>
<gene>
    <name evidence="1" type="ORF">E2C01_028528</name>
</gene>
<protein>
    <submittedName>
        <fullName evidence="1">Uncharacterized protein</fullName>
    </submittedName>
</protein>
<proteinExistence type="predicted"/>
<keyword evidence="2" id="KW-1185">Reference proteome</keyword>
<evidence type="ECO:0000313" key="1">
    <source>
        <dbReference type="EMBL" id="MPC35114.1"/>
    </source>
</evidence>
<dbReference type="Proteomes" id="UP000324222">
    <property type="component" value="Unassembled WGS sequence"/>
</dbReference>
<evidence type="ECO:0000313" key="2">
    <source>
        <dbReference type="Proteomes" id="UP000324222"/>
    </source>
</evidence>